<evidence type="ECO:0000313" key="9">
    <source>
        <dbReference type="EMBL" id="KCV67451.1"/>
    </source>
</evidence>
<dbReference type="GeneID" id="20530815"/>
<dbReference type="PRINTS" id="PR00981">
    <property type="entry name" value="TRNASYNTHSER"/>
</dbReference>
<protein>
    <recommendedName>
        <fullName evidence="1">serine--tRNA ligase</fullName>
        <ecNumber evidence="1">6.1.1.11</ecNumber>
    </recommendedName>
    <alternativeName>
        <fullName evidence="6">Seryl-tRNA synthetase</fullName>
    </alternativeName>
</protein>
<dbReference type="PANTHER" id="PTHR11778">
    <property type="entry name" value="SERYL-TRNA SYNTHETASE"/>
    <property type="match status" value="1"/>
</dbReference>
<feature type="region of interest" description="Disordered" evidence="7">
    <location>
        <begin position="485"/>
        <end position="505"/>
    </location>
</feature>
<feature type="compositionally biased region" description="Low complexity" evidence="7">
    <location>
        <begin position="489"/>
        <end position="505"/>
    </location>
</feature>
<dbReference type="PROSITE" id="PS50862">
    <property type="entry name" value="AA_TRNA_LIGASE_II"/>
    <property type="match status" value="1"/>
</dbReference>
<dbReference type="STRING" id="691883.A0A058Z015"/>
<dbReference type="SUPFAM" id="SSF55681">
    <property type="entry name" value="Class II aaRS and biotin synthetases"/>
    <property type="match status" value="1"/>
</dbReference>
<evidence type="ECO:0000256" key="5">
    <source>
        <dbReference type="ARBA" id="ARBA00023146"/>
    </source>
</evidence>
<feature type="region of interest" description="Disordered" evidence="7">
    <location>
        <begin position="32"/>
        <end position="52"/>
    </location>
</feature>
<name>A0A058Z015_FONAL</name>
<evidence type="ECO:0000256" key="4">
    <source>
        <dbReference type="ARBA" id="ARBA00022840"/>
    </source>
</evidence>
<dbReference type="NCBIfam" id="TIGR00414">
    <property type="entry name" value="serS"/>
    <property type="match status" value="1"/>
</dbReference>
<keyword evidence="2" id="KW-0436">Ligase</keyword>
<keyword evidence="3" id="KW-0547">Nucleotide-binding</keyword>
<evidence type="ECO:0000256" key="1">
    <source>
        <dbReference type="ARBA" id="ARBA00012840"/>
    </source>
</evidence>
<evidence type="ECO:0000256" key="3">
    <source>
        <dbReference type="ARBA" id="ARBA00022741"/>
    </source>
</evidence>
<dbReference type="OrthoDB" id="10264585at2759"/>
<organism evidence="9">
    <name type="scientific">Fonticula alba</name>
    <name type="common">Slime mold</name>
    <dbReference type="NCBI Taxonomy" id="691883"/>
    <lineage>
        <taxon>Eukaryota</taxon>
        <taxon>Rotosphaerida</taxon>
        <taxon>Fonticulaceae</taxon>
        <taxon>Fonticula</taxon>
    </lineage>
</organism>
<keyword evidence="5" id="KW-0030">Aminoacyl-tRNA synthetase</keyword>
<dbReference type="EMBL" id="KB932218">
    <property type="protein sequence ID" value="KCV67451.1"/>
    <property type="molecule type" value="Genomic_DNA"/>
</dbReference>
<reference evidence="9" key="1">
    <citation type="submission" date="2013-04" db="EMBL/GenBank/DDBJ databases">
        <title>The Genome Sequence of Fonticula alba ATCC 38817.</title>
        <authorList>
            <consortium name="The Broad Institute Genomics Platform"/>
            <person name="Russ C."/>
            <person name="Cuomo C."/>
            <person name="Burger G."/>
            <person name="Gray M.W."/>
            <person name="Holland P.W.H."/>
            <person name="King N."/>
            <person name="Lang F.B.F."/>
            <person name="Roger A.J."/>
            <person name="Ruiz-Trillo I."/>
            <person name="Brown M."/>
            <person name="Walker B."/>
            <person name="Young S."/>
            <person name="Zeng Q."/>
            <person name="Gargeya S."/>
            <person name="Fitzgerald M."/>
            <person name="Haas B."/>
            <person name="Abouelleil A."/>
            <person name="Allen A.W."/>
            <person name="Alvarado L."/>
            <person name="Arachchi H.M."/>
            <person name="Berlin A.M."/>
            <person name="Chapman S.B."/>
            <person name="Gainer-Dewar J."/>
            <person name="Goldberg J."/>
            <person name="Griggs A."/>
            <person name="Gujja S."/>
            <person name="Hansen M."/>
            <person name="Howarth C."/>
            <person name="Imamovic A."/>
            <person name="Ireland A."/>
            <person name="Larimer J."/>
            <person name="McCowan C."/>
            <person name="Murphy C."/>
            <person name="Pearson M."/>
            <person name="Poon T.W."/>
            <person name="Priest M."/>
            <person name="Roberts A."/>
            <person name="Saif S."/>
            <person name="Shea T."/>
            <person name="Sisk P."/>
            <person name="Sykes S."/>
            <person name="Wortman J."/>
            <person name="Nusbaum C."/>
            <person name="Birren B."/>
        </authorList>
    </citation>
    <scope>NUCLEOTIDE SEQUENCE [LARGE SCALE GENOMIC DNA]</scope>
    <source>
        <strain evidence="9">ATCC 38817</strain>
    </source>
</reference>
<sequence>MLHTLRHGCAPLLRRSLAGSAAGRPFSLGASAVMQQQQQQQQQTKPDAGDTSTVVSLPRLNFREIAERVDDMQANIQQRNATGEPAQVAFLYRAFVEAQYNEQTLRNRSNVLSRCLADVAVQARRLPPVTGAAPSAEAVAEAAATAERYFALPPYTEAAEVAAARAAYLEQLARVGAAAVRQFLIEAGRDTKHRLGQQSHERQSVLERLAPMALELPNWTHPDSPPGGAGPREVALVGTPSRPAGAPDHLQIGEKLDLFDFQRAAQISGSRFYFLKNAAALLELALVNYAMSRAVQAGFTPYTTPDLVYSSVAAGCGYQPRGEASQLYSIAGPHGNASPTHCLVGTSEIPLAGMHMNSIIPEAELPIRLAAVSHCFRREAGSYGQESRGLYRVHQFTKVEMFAFTRPDDSGRALDELVELQRDLFDGLELHYQVLDMPRDDLGAAAYRKYDIEAWMPGRGSFGEVSSASDCTDYQSRRLNIRYRPEEAPGPATPEAGGPAAPAAGPGPLPFVHTVNGTACAVPRAIVALLETHVDLESPTMRVRIPERLRPFMFGMRYIETPVPPRRPDTVAANEARLQADPWTRDT</sequence>
<proteinExistence type="predicted"/>
<dbReference type="Pfam" id="PF00587">
    <property type="entry name" value="tRNA-synt_2b"/>
    <property type="match status" value="1"/>
</dbReference>
<dbReference type="GO" id="GO:0004828">
    <property type="term" value="F:serine-tRNA ligase activity"/>
    <property type="evidence" value="ECO:0007669"/>
    <property type="project" value="UniProtKB-EC"/>
</dbReference>
<keyword evidence="4" id="KW-0067">ATP-binding</keyword>
<evidence type="ECO:0000256" key="2">
    <source>
        <dbReference type="ARBA" id="ARBA00022598"/>
    </source>
</evidence>
<keyword evidence="10" id="KW-1185">Reference proteome</keyword>
<dbReference type="InterPro" id="IPR002314">
    <property type="entry name" value="aa-tRNA-synt_IIb"/>
</dbReference>
<evidence type="ECO:0000259" key="8">
    <source>
        <dbReference type="PROSITE" id="PS50862"/>
    </source>
</evidence>
<dbReference type="Gene3D" id="3.30.930.10">
    <property type="entry name" value="Bira Bifunctional Protein, Domain 2"/>
    <property type="match status" value="1"/>
</dbReference>
<evidence type="ECO:0000256" key="7">
    <source>
        <dbReference type="SAM" id="MobiDB-lite"/>
    </source>
</evidence>
<dbReference type="eggNOG" id="KOG2509">
    <property type="taxonomic scope" value="Eukaryota"/>
</dbReference>
<dbReference type="InterPro" id="IPR045864">
    <property type="entry name" value="aa-tRNA-synth_II/BPL/LPL"/>
</dbReference>
<dbReference type="Proteomes" id="UP000030693">
    <property type="component" value="Unassembled WGS sequence"/>
</dbReference>
<dbReference type="RefSeq" id="XP_009498127.1">
    <property type="nucleotide sequence ID" value="XM_009499852.1"/>
</dbReference>
<dbReference type="GO" id="GO:0005524">
    <property type="term" value="F:ATP binding"/>
    <property type="evidence" value="ECO:0007669"/>
    <property type="project" value="UniProtKB-KW"/>
</dbReference>
<feature type="domain" description="Aminoacyl-transfer RNA synthetases class-II family profile" evidence="8">
    <location>
        <begin position="248"/>
        <end position="546"/>
    </location>
</feature>
<gene>
    <name evidence="9" type="ORF">H696_06090</name>
</gene>
<dbReference type="EC" id="6.1.1.11" evidence="1"/>
<dbReference type="GO" id="GO:0006434">
    <property type="term" value="P:seryl-tRNA aminoacylation"/>
    <property type="evidence" value="ECO:0007669"/>
    <property type="project" value="InterPro"/>
</dbReference>
<dbReference type="InterPro" id="IPR002317">
    <property type="entry name" value="Ser-tRNA-ligase_type_1"/>
</dbReference>
<accession>A0A058Z015</accession>
<evidence type="ECO:0000256" key="6">
    <source>
        <dbReference type="ARBA" id="ARBA00031113"/>
    </source>
</evidence>
<evidence type="ECO:0000313" key="10">
    <source>
        <dbReference type="Proteomes" id="UP000030693"/>
    </source>
</evidence>
<dbReference type="InterPro" id="IPR006195">
    <property type="entry name" value="aa-tRNA-synth_II"/>
</dbReference>
<dbReference type="AlphaFoldDB" id="A0A058Z015"/>